<dbReference type="Proteomes" id="UP001199296">
    <property type="component" value="Unassembled WGS sequence"/>
</dbReference>
<comment type="pathway">
    <text evidence="4">Amino-acid biosynthesis.</text>
</comment>
<dbReference type="Gene3D" id="3.40.50.1950">
    <property type="entry name" value="Flavin prenyltransferase-like"/>
    <property type="match status" value="1"/>
</dbReference>
<name>A0AAW4WWM1_9FIRM</name>
<keyword evidence="3 5" id="KW-0368">Histidine biosynthesis</keyword>
<evidence type="ECO:0000256" key="1">
    <source>
        <dbReference type="ARBA" id="ARBA00009667"/>
    </source>
</evidence>
<protein>
    <submittedName>
        <fullName evidence="7">Histidine biosynthesis protein</fullName>
    </submittedName>
</protein>
<dbReference type="SUPFAM" id="SSF52507">
    <property type="entry name" value="Homo-oligomeric flavin-containing Cys decarboxylases, HFCD"/>
    <property type="match status" value="1"/>
</dbReference>
<dbReference type="EMBL" id="JAJFAT010000002">
    <property type="protein sequence ID" value="MCC3144093.1"/>
    <property type="molecule type" value="Genomic_DNA"/>
</dbReference>
<evidence type="ECO:0000313" key="7">
    <source>
        <dbReference type="EMBL" id="MCC3144093.1"/>
    </source>
</evidence>
<dbReference type="InterPro" id="IPR011060">
    <property type="entry name" value="RibuloseP-bd_barrel"/>
</dbReference>
<proteinExistence type="inferred from homology"/>
<evidence type="ECO:0000256" key="5">
    <source>
        <dbReference type="RuleBase" id="RU003657"/>
    </source>
</evidence>
<gene>
    <name evidence="7" type="ORF">LJ207_02020</name>
</gene>
<organism evidence="7 8">
    <name type="scientific">Halanaerobium polyolivorans</name>
    <dbReference type="NCBI Taxonomy" id="2886943"/>
    <lineage>
        <taxon>Bacteria</taxon>
        <taxon>Bacillati</taxon>
        <taxon>Bacillota</taxon>
        <taxon>Clostridia</taxon>
        <taxon>Halanaerobiales</taxon>
        <taxon>Halanaerobiaceae</taxon>
        <taxon>Halanaerobium</taxon>
    </lineage>
</organism>
<dbReference type="InterPro" id="IPR003382">
    <property type="entry name" value="Flavoprotein"/>
</dbReference>
<keyword evidence="2 5" id="KW-0028">Amino-acid biosynthesis</keyword>
<dbReference type="SUPFAM" id="SSF51366">
    <property type="entry name" value="Ribulose-phoshate binding barrel"/>
    <property type="match status" value="1"/>
</dbReference>
<dbReference type="GO" id="GO:0000162">
    <property type="term" value="P:L-tryptophan biosynthetic process"/>
    <property type="evidence" value="ECO:0007669"/>
    <property type="project" value="TreeGrafter"/>
</dbReference>
<accession>A0AAW4WWM1</accession>
<sequence length="430" mass="48608">MEAVAVLDIKDGIVVQGKAGDRENYQAIESRIVADNDKSPLAVAEAFYNKLAIKKLYIADLDAIMKKNENNIDKIKKIKQELPELEIMLDAALVDYKNAQNYLDDFLDYYIIATESLTDLKYLKKFSSYSEKIIVSIDLKAGQLMHNLKQWEKKKTNQIIEEIKGYGFNKFIILDIAAVGTRKGIAAYIKDLKNSFPELEFITGGGVRDYRDIKPLKRLSFAGVLIATAFHNGSLGRKEVELIENDKVLYKIAWCITGAGHFLEESIEQIERLKSKFENLEIDIYLSKAGFEVLKIYKLYNRLEELGSEIHKDSAASAPIMGRLYKGHYDLLVSSPTTSNTVAKVVHGISDSLVSNFLAHAAKSKVPILLLATDTEEELVSAAPNKMVDVYPREIDIKNTKKLKSIKNLDLISYPEEVEQWLKNYLLQVN</sequence>
<dbReference type="PANTHER" id="PTHR43090">
    <property type="entry name" value="1-(5-PHOSPHORIBOSYL)-5-[(5-PHOSPHORIBOSYLAMINO)METHYLIDENEAMINO] IMIDAZOLE-4-CARBOXAMIDE ISOMERASE"/>
    <property type="match status" value="1"/>
</dbReference>
<dbReference type="GO" id="GO:0000105">
    <property type="term" value="P:L-histidine biosynthetic process"/>
    <property type="evidence" value="ECO:0007669"/>
    <property type="project" value="UniProtKB-KW"/>
</dbReference>
<dbReference type="Gene3D" id="3.20.20.70">
    <property type="entry name" value="Aldolase class I"/>
    <property type="match status" value="1"/>
</dbReference>
<dbReference type="RefSeq" id="WP_229343608.1">
    <property type="nucleotide sequence ID" value="NZ_JAJFAT010000002.1"/>
</dbReference>
<dbReference type="InterPro" id="IPR013785">
    <property type="entry name" value="Aldolase_TIM"/>
</dbReference>
<evidence type="ECO:0000256" key="2">
    <source>
        <dbReference type="ARBA" id="ARBA00022605"/>
    </source>
</evidence>
<keyword evidence="8" id="KW-1185">Reference proteome</keyword>
<evidence type="ECO:0000256" key="3">
    <source>
        <dbReference type="ARBA" id="ARBA00023102"/>
    </source>
</evidence>
<dbReference type="PANTHER" id="PTHR43090:SF2">
    <property type="entry name" value="1-(5-PHOSPHORIBOSYL)-5-[(5-PHOSPHORIBOSYLAMINO)METHYLIDENEAMINO] IMIDAZOLE-4-CARBOXAMIDE ISOMERASE"/>
    <property type="match status" value="1"/>
</dbReference>
<dbReference type="Pfam" id="PF00977">
    <property type="entry name" value="His_biosynth"/>
    <property type="match status" value="1"/>
</dbReference>
<dbReference type="InterPro" id="IPR044524">
    <property type="entry name" value="Isoase_HisA-like"/>
</dbReference>
<dbReference type="GO" id="GO:0003949">
    <property type="term" value="F:1-(5-phosphoribosyl)-5-[(5-phosphoribosylamino)methylideneamino]imidazole-4-carboxamide isomerase activity"/>
    <property type="evidence" value="ECO:0007669"/>
    <property type="project" value="InterPro"/>
</dbReference>
<evidence type="ECO:0000256" key="4">
    <source>
        <dbReference type="ARBA" id="ARBA00029440"/>
    </source>
</evidence>
<feature type="domain" description="Flavoprotein" evidence="6">
    <location>
        <begin position="251"/>
        <end position="406"/>
    </location>
</feature>
<evidence type="ECO:0000313" key="8">
    <source>
        <dbReference type="Proteomes" id="UP001199296"/>
    </source>
</evidence>
<dbReference type="Pfam" id="PF02441">
    <property type="entry name" value="Flavoprotein"/>
    <property type="match status" value="1"/>
</dbReference>
<reference evidence="7 8" key="1">
    <citation type="submission" date="2021-10" db="EMBL/GenBank/DDBJ databases">
        <authorList>
            <person name="Grouzdev D.S."/>
            <person name="Pantiukh K.S."/>
            <person name="Krutkina M.S."/>
        </authorList>
    </citation>
    <scope>NUCLEOTIDE SEQUENCE [LARGE SCALE GENOMIC DNA]</scope>
    <source>
        <strain evidence="7 8">Z-7514</strain>
    </source>
</reference>
<evidence type="ECO:0000259" key="6">
    <source>
        <dbReference type="Pfam" id="PF02441"/>
    </source>
</evidence>
<comment type="caution">
    <text evidence="7">The sequence shown here is derived from an EMBL/GenBank/DDBJ whole genome shotgun (WGS) entry which is preliminary data.</text>
</comment>
<dbReference type="CDD" id="cd04723">
    <property type="entry name" value="HisA_HisF"/>
    <property type="match status" value="1"/>
</dbReference>
<comment type="similarity">
    <text evidence="1 5">Belongs to the HisA/HisF family.</text>
</comment>
<dbReference type="GO" id="GO:0005737">
    <property type="term" value="C:cytoplasm"/>
    <property type="evidence" value="ECO:0007669"/>
    <property type="project" value="TreeGrafter"/>
</dbReference>
<dbReference type="InterPro" id="IPR036551">
    <property type="entry name" value="Flavin_trans-like"/>
</dbReference>
<dbReference type="AlphaFoldDB" id="A0AAW4WWM1"/>
<dbReference type="InterPro" id="IPR006062">
    <property type="entry name" value="His_biosynth"/>
</dbReference>